<evidence type="ECO:0000256" key="1">
    <source>
        <dbReference type="SAM" id="MobiDB-lite"/>
    </source>
</evidence>
<keyword evidence="3" id="KW-1185">Reference proteome</keyword>
<dbReference type="OrthoDB" id="1938822at2759"/>
<gene>
    <name evidence="2" type="ORF">RHSIM_Rhsim11G0064100</name>
</gene>
<reference evidence="2" key="1">
    <citation type="submission" date="2019-11" db="EMBL/GenBank/DDBJ databases">
        <authorList>
            <person name="Liu Y."/>
            <person name="Hou J."/>
            <person name="Li T.-Q."/>
            <person name="Guan C.-H."/>
            <person name="Wu X."/>
            <person name="Wu H.-Z."/>
            <person name="Ling F."/>
            <person name="Zhang R."/>
            <person name="Shi X.-G."/>
            <person name="Ren J.-P."/>
            <person name="Chen E.-F."/>
            <person name="Sun J.-M."/>
        </authorList>
    </citation>
    <scope>NUCLEOTIDE SEQUENCE</scope>
    <source>
        <strain evidence="2">Adult_tree_wgs_1</strain>
        <tissue evidence="2">Leaves</tissue>
    </source>
</reference>
<dbReference type="Proteomes" id="UP000626092">
    <property type="component" value="Unassembled WGS sequence"/>
</dbReference>
<organism evidence="2 3">
    <name type="scientific">Rhododendron simsii</name>
    <name type="common">Sims's rhododendron</name>
    <dbReference type="NCBI Taxonomy" id="118357"/>
    <lineage>
        <taxon>Eukaryota</taxon>
        <taxon>Viridiplantae</taxon>
        <taxon>Streptophyta</taxon>
        <taxon>Embryophyta</taxon>
        <taxon>Tracheophyta</taxon>
        <taxon>Spermatophyta</taxon>
        <taxon>Magnoliopsida</taxon>
        <taxon>eudicotyledons</taxon>
        <taxon>Gunneridae</taxon>
        <taxon>Pentapetalae</taxon>
        <taxon>asterids</taxon>
        <taxon>Ericales</taxon>
        <taxon>Ericaceae</taxon>
        <taxon>Ericoideae</taxon>
        <taxon>Rhodoreae</taxon>
        <taxon>Rhododendron</taxon>
    </lineage>
</organism>
<evidence type="ECO:0000313" key="3">
    <source>
        <dbReference type="Proteomes" id="UP000626092"/>
    </source>
</evidence>
<evidence type="ECO:0000313" key="2">
    <source>
        <dbReference type="EMBL" id="KAF7127629.1"/>
    </source>
</evidence>
<feature type="region of interest" description="Disordered" evidence="1">
    <location>
        <begin position="1"/>
        <end position="26"/>
    </location>
</feature>
<sequence length="167" mass="18632">MLVIKHRGPGKALHGLGTHSKEAGGGKSGLARRFEFGRISGCPNPLFFTVNRHTPRRNSIDRVSDLIDAGSKIWNTALVKECFNKEDSELILSIPISSTQRRDRKIWHSSSDGHFTVKSAYHLEKESSISRPESLVAQSSSTAMMSSIWKRLWGLSIQPEIKLSTFN</sequence>
<proteinExistence type="predicted"/>
<dbReference type="EMBL" id="WJXA01000011">
    <property type="protein sequence ID" value="KAF7127629.1"/>
    <property type="molecule type" value="Genomic_DNA"/>
</dbReference>
<name>A0A834LB79_RHOSS</name>
<comment type="caution">
    <text evidence="2">The sequence shown here is derived from an EMBL/GenBank/DDBJ whole genome shotgun (WGS) entry which is preliminary data.</text>
</comment>
<dbReference type="AlphaFoldDB" id="A0A834LB79"/>
<accession>A0A834LB79</accession>
<protein>
    <submittedName>
        <fullName evidence="2">Uncharacterized protein</fullName>
    </submittedName>
</protein>